<evidence type="ECO:0000313" key="3">
    <source>
        <dbReference type="Proteomes" id="UP000004642"/>
    </source>
</evidence>
<dbReference type="Proteomes" id="UP000004642">
    <property type="component" value="Unassembled WGS sequence"/>
</dbReference>
<evidence type="ECO:0000313" key="2">
    <source>
        <dbReference type="EMBL" id="EHC31772.1"/>
    </source>
</evidence>
<accession>G5LUQ4</accession>
<protein>
    <submittedName>
        <fullName evidence="2">Type IV pilus biogenesis protein PilN</fullName>
    </submittedName>
</protein>
<dbReference type="InterPro" id="IPR052534">
    <property type="entry name" value="Extracell_DNA_Util/SecSys_Comp"/>
</dbReference>
<dbReference type="Pfam" id="PF05137">
    <property type="entry name" value="PilN"/>
    <property type="match status" value="1"/>
</dbReference>
<evidence type="ECO:0000256" key="1">
    <source>
        <dbReference type="SAM" id="Phobius"/>
    </source>
</evidence>
<keyword evidence="1" id="KW-1133">Transmembrane helix</keyword>
<organism evidence="2 3">
    <name type="scientific">Salmonella enterica subsp. enterica serovar Alachua str. R6-377</name>
    <dbReference type="NCBI Taxonomy" id="913241"/>
    <lineage>
        <taxon>Bacteria</taxon>
        <taxon>Pseudomonadati</taxon>
        <taxon>Pseudomonadota</taxon>
        <taxon>Gammaproteobacteria</taxon>
        <taxon>Enterobacterales</taxon>
        <taxon>Enterobacteriaceae</taxon>
        <taxon>Salmonella</taxon>
    </lineage>
</organism>
<keyword evidence="1" id="KW-0812">Transmembrane</keyword>
<dbReference type="InterPro" id="IPR007813">
    <property type="entry name" value="PilN"/>
</dbReference>
<reference evidence="2 3" key="1">
    <citation type="journal article" date="2011" name="BMC Genomics">
        <title>Genome sequencing reveals diversification of virulence factor content and possible host adaptation in distinct subpopulations of Salmonella enterica.</title>
        <authorList>
            <person name="den Bakker H.C."/>
            <person name="Moreno Switt A.I."/>
            <person name="Govoni G."/>
            <person name="Cummings C.A."/>
            <person name="Ranieri M.L."/>
            <person name="Degoricija L."/>
            <person name="Hoelzer K."/>
            <person name="Rodriguez-Rivera L.D."/>
            <person name="Brown S."/>
            <person name="Bolchacova E."/>
            <person name="Furtado M.R."/>
            <person name="Wiedmann M."/>
        </authorList>
    </citation>
    <scope>NUCLEOTIDE SEQUENCE [LARGE SCALE GENOMIC DNA]</scope>
    <source>
        <strain evidence="2 3">R6-377</strain>
    </source>
</reference>
<feature type="transmembrane region" description="Helical" evidence="1">
    <location>
        <begin position="60"/>
        <end position="84"/>
    </location>
</feature>
<proteinExistence type="predicted"/>
<dbReference type="PANTHER" id="PTHR40278">
    <property type="entry name" value="DNA UTILIZATION PROTEIN HOFN"/>
    <property type="match status" value="1"/>
</dbReference>
<comment type="caution">
    <text evidence="2">The sequence shown here is derived from an EMBL/GenBank/DDBJ whole genome shotgun (WGS) entry which is preliminary data.</text>
</comment>
<gene>
    <name evidence="2" type="ORF">LTSEALA_4949</name>
</gene>
<dbReference type="PATRIC" id="fig|913241.3.peg.3767"/>
<dbReference type="EMBL" id="AFCJ01002125">
    <property type="protein sequence ID" value="EHC31772.1"/>
    <property type="molecule type" value="Genomic_DNA"/>
</dbReference>
<sequence length="218" mass="25095">MRRRRIRPLARRYRPPTAGSAGRLSLCDCAGFSHGGDTLMAHSVNLLPWRRQHYVARLRLWCVVWGASLLLIASLATIARLVFWQEGRINELLLTAENGRTTALAANIPQLQQRQRQQQARLQRQAQRELTQAWQSILTDLANLLPEQAWLTSLNYQQETLELEGLARTFDALLTLETSLRHYVSFPLNRTGATRQDAQGRWQFHYQLTRSAARERAL</sequence>
<dbReference type="PANTHER" id="PTHR40278:SF1">
    <property type="entry name" value="DNA UTILIZATION PROTEIN HOFN"/>
    <property type="match status" value="1"/>
</dbReference>
<name>G5LUQ4_SALET</name>
<keyword evidence="1" id="KW-0472">Membrane</keyword>
<dbReference type="AlphaFoldDB" id="G5LUQ4"/>